<protein>
    <recommendedName>
        <fullName evidence="3">F-box domain-containing protein</fullName>
    </recommendedName>
</protein>
<proteinExistence type="predicted"/>
<keyword evidence="2" id="KW-1185">Reference proteome</keyword>
<evidence type="ECO:0000313" key="2">
    <source>
        <dbReference type="Proteomes" id="UP000193467"/>
    </source>
</evidence>
<dbReference type="AlphaFoldDB" id="A0A1Y2G3L5"/>
<gene>
    <name evidence="1" type="ORF">BCR35DRAFT_350080</name>
</gene>
<name>A0A1Y2G3L5_9BASI</name>
<accession>A0A1Y2G3L5</accession>
<dbReference type="InParanoid" id="A0A1Y2G3L5"/>
<organism evidence="1 2">
    <name type="scientific">Leucosporidium creatinivorum</name>
    <dbReference type="NCBI Taxonomy" id="106004"/>
    <lineage>
        <taxon>Eukaryota</taxon>
        <taxon>Fungi</taxon>
        <taxon>Dikarya</taxon>
        <taxon>Basidiomycota</taxon>
        <taxon>Pucciniomycotina</taxon>
        <taxon>Microbotryomycetes</taxon>
        <taxon>Leucosporidiales</taxon>
        <taxon>Leucosporidium</taxon>
    </lineage>
</organism>
<comment type="caution">
    <text evidence="1">The sequence shown here is derived from an EMBL/GenBank/DDBJ whole genome shotgun (WGS) entry which is preliminary data.</text>
</comment>
<evidence type="ECO:0008006" key="3">
    <source>
        <dbReference type="Google" id="ProtNLM"/>
    </source>
</evidence>
<reference evidence="1 2" key="1">
    <citation type="submission" date="2016-07" db="EMBL/GenBank/DDBJ databases">
        <title>Pervasive Adenine N6-methylation of Active Genes in Fungi.</title>
        <authorList>
            <consortium name="DOE Joint Genome Institute"/>
            <person name="Mondo S.J."/>
            <person name="Dannebaum R.O."/>
            <person name="Kuo R.C."/>
            <person name="Labutti K."/>
            <person name="Haridas S."/>
            <person name="Kuo A."/>
            <person name="Salamov A."/>
            <person name="Ahrendt S.R."/>
            <person name="Lipzen A."/>
            <person name="Sullivan W."/>
            <person name="Andreopoulos W.B."/>
            <person name="Clum A."/>
            <person name="Lindquist E."/>
            <person name="Daum C."/>
            <person name="Ramamoorthy G.K."/>
            <person name="Gryganskyi A."/>
            <person name="Culley D."/>
            <person name="Magnuson J.K."/>
            <person name="James T.Y."/>
            <person name="O'Malley M.A."/>
            <person name="Stajich J.E."/>
            <person name="Spatafora J.W."/>
            <person name="Visel A."/>
            <person name="Grigoriev I.V."/>
        </authorList>
    </citation>
    <scope>NUCLEOTIDE SEQUENCE [LARGE SCALE GENOMIC DNA]</scope>
    <source>
        <strain evidence="1 2">62-1032</strain>
    </source>
</reference>
<dbReference type="EMBL" id="MCGR01000005">
    <property type="protein sequence ID" value="ORY89620.1"/>
    <property type="molecule type" value="Genomic_DNA"/>
</dbReference>
<evidence type="ECO:0000313" key="1">
    <source>
        <dbReference type="EMBL" id="ORY89620.1"/>
    </source>
</evidence>
<sequence length="333" mass="37872">MAGWKDFPTELKEPIVAFVDEEKLVQEGKADKDSEQRKTLLALSATSRELRELVGPILWRTLDLSHQAASRHHSFAAEIGPSTGRFVRNLVLCDGPSNLTHGLVDFFLLVEGYAKNLFAGYQLERLTLASDSLVEVHLTGFGEDVYTAGVAAIEALRGLTHLRKLRLENPYQALWHHGLTETWRSSLTSLDLREVIEDESDDLSPLRGLLERHAAALRHLKLPYYTSAQFPHFSLPHLETLSIQPGKKARSLPLSFAESPLRRLRIELYGSSSERKEMFVDFVEAVEQHRQTLRQVQVEHFDPNFVVKDEKGLELLRAWCENHGVMYELQTVQ</sequence>
<dbReference type="Proteomes" id="UP000193467">
    <property type="component" value="Unassembled WGS sequence"/>
</dbReference>